<organism evidence="1 2">
    <name type="scientific">Pseudomonas aeruginosa</name>
    <dbReference type="NCBI Taxonomy" id="287"/>
    <lineage>
        <taxon>Bacteria</taxon>
        <taxon>Pseudomonadati</taxon>
        <taxon>Pseudomonadota</taxon>
        <taxon>Gammaproteobacteria</taxon>
        <taxon>Pseudomonadales</taxon>
        <taxon>Pseudomonadaceae</taxon>
        <taxon>Pseudomonas</taxon>
    </lineage>
</organism>
<sequence>MKFEYDEVELFAAVNEAVRAFFLDELPVKTPAPEIRARASAYSDAVGRIVQGLHSADGRAERIRLELQAEIQRYVDEELRPGGKFWKAMQGG</sequence>
<dbReference type="EMBL" id="QORE01000782">
    <property type="protein sequence ID" value="RCI72905.1"/>
    <property type="molecule type" value="Genomic_DNA"/>
</dbReference>
<gene>
    <name evidence="1" type="ORF">DT376_21210</name>
</gene>
<evidence type="ECO:0000313" key="2">
    <source>
        <dbReference type="Proteomes" id="UP000253594"/>
    </source>
</evidence>
<dbReference type="RefSeq" id="WP_033950161.1">
    <property type="nucleotide sequence ID" value="NZ_CAADPV010000215.1"/>
</dbReference>
<comment type="caution">
    <text evidence="1">The sequence shown here is derived from an EMBL/GenBank/DDBJ whole genome shotgun (WGS) entry which is preliminary data.</text>
</comment>
<protein>
    <submittedName>
        <fullName evidence="1">Uncharacterized protein</fullName>
    </submittedName>
</protein>
<dbReference type="AlphaFoldDB" id="A0A367M5W8"/>
<dbReference type="Proteomes" id="UP000253594">
    <property type="component" value="Unassembled WGS sequence"/>
</dbReference>
<proteinExistence type="predicted"/>
<accession>A0A367M5W8</accession>
<name>A0A367M5W8_PSEAI</name>
<reference evidence="1 2" key="1">
    <citation type="submission" date="2018-07" db="EMBL/GenBank/DDBJ databases">
        <title>Mechanisms of high-level aminoglycoside resistance among Gram-negative pathogens in Brazil.</title>
        <authorList>
            <person name="Ballaben A.S."/>
            <person name="Darini A.L.C."/>
            <person name="Doi Y."/>
        </authorList>
    </citation>
    <scope>NUCLEOTIDE SEQUENCE [LARGE SCALE GENOMIC DNA]</scope>
    <source>
        <strain evidence="1 2">B2-305</strain>
    </source>
</reference>
<evidence type="ECO:0000313" key="1">
    <source>
        <dbReference type="EMBL" id="RCI72905.1"/>
    </source>
</evidence>